<keyword evidence="2" id="KW-1185">Reference proteome</keyword>
<dbReference type="Proteomes" id="UP000054248">
    <property type="component" value="Unassembled WGS sequence"/>
</dbReference>
<reference evidence="1 2" key="1">
    <citation type="submission" date="2014-04" db="EMBL/GenBank/DDBJ databases">
        <authorList>
            <consortium name="DOE Joint Genome Institute"/>
            <person name="Kuo A."/>
            <person name="Girlanda M."/>
            <person name="Perotto S."/>
            <person name="Kohler A."/>
            <person name="Nagy L.G."/>
            <person name="Floudas D."/>
            <person name="Copeland A."/>
            <person name="Barry K.W."/>
            <person name="Cichocki N."/>
            <person name="Veneault-Fourrey C."/>
            <person name="LaButti K."/>
            <person name="Lindquist E.A."/>
            <person name="Lipzen A."/>
            <person name="Lundell T."/>
            <person name="Morin E."/>
            <person name="Murat C."/>
            <person name="Sun H."/>
            <person name="Tunlid A."/>
            <person name="Henrissat B."/>
            <person name="Grigoriev I.V."/>
            <person name="Hibbett D.S."/>
            <person name="Martin F."/>
            <person name="Nordberg H.P."/>
            <person name="Cantor M.N."/>
            <person name="Hua S.X."/>
        </authorList>
    </citation>
    <scope>NUCLEOTIDE SEQUENCE [LARGE SCALE GENOMIC DNA]</scope>
    <source>
        <strain evidence="1 2">MUT 4182</strain>
    </source>
</reference>
<gene>
    <name evidence="1" type="ORF">M407DRAFT_87494</name>
</gene>
<sequence length="91" mass="10358">MEGGDVTYRPPPSYRLPTVVDWGTLLREAFRVGSDDTVAFWTTTYCSLAPQRRWSSSRHPGPCAMQFAFLPDKGEKEGDVLNLDYPRFQIT</sequence>
<protein>
    <submittedName>
        <fullName evidence="1">Uncharacterized protein</fullName>
    </submittedName>
</protein>
<evidence type="ECO:0000313" key="2">
    <source>
        <dbReference type="Proteomes" id="UP000054248"/>
    </source>
</evidence>
<dbReference type="EMBL" id="KN822942">
    <property type="protein sequence ID" value="KIO34491.1"/>
    <property type="molecule type" value="Genomic_DNA"/>
</dbReference>
<reference evidence="2" key="2">
    <citation type="submission" date="2015-01" db="EMBL/GenBank/DDBJ databases">
        <title>Evolutionary Origins and Diversification of the Mycorrhizal Mutualists.</title>
        <authorList>
            <consortium name="DOE Joint Genome Institute"/>
            <consortium name="Mycorrhizal Genomics Consortium"/>
            <person name="Kohler A."/>
            <person name="Kuo A."/>
            <person name="Nagy L.G."/>
            <person name="Floudas D."/>
            <person name="Copeland A."/>
            <person name="Barry K.W."/>
            <person name="Cichocki N."/>
            <person name="Veneault-Fourrey C."/>
            <person name="LaButti K."/>
            <person name="Lindquist E.A."/>
            <person name="Lipzen A."/>
            <person name="Lundell T."/>
            <person name="Morin E."/>
            <person name="Murat C."/>
            <person name="Riley R."/>
            <person name="Ohm R."/>
            <person name="Sun H."/>
            <person name="Tunlid A."/>
            <person name="Henrissat B."/>
            <person name="Grigoriev I.V."/>
            <person name="Hibbett D.S."/>
            <person name="Martin F."/>
        </authorList>
    </citation>
    <scope>NUCLEOTIDE SEQUENCE [LARGE SCALE GENOMIC DNA]</scope>
    <source>
        <strain evidence="2">MUT 4182</strain>
    </source>
</reference>
<name>A0A0C3QWY5_9AGAM</name>
<organism evidence="1 2">
    <name type="scientific">Tulasnella calospora MUT 4182</name>
    <dbReference type="NCBI Taxonomy" id="1051891"/>
    <lineage>
        <taxon>Eukaryota</taxon>
        <taxon>Fungi</taxon>
        <taxon>Dikarya</taxon>
        <taxon>Basidiomycota</taxon>
        <taxon>Agaricomycotina</taxon>
        <taxon>Agaricomycetes</taxon>
        <taxon>Cantharellales</taxon>
        <taxon>Tulasnellaceae</taxon>
        <taxon>Tulasnella</taxon>
    </lineage>
</organism>
<dbReference type="AlphaFoldDB" id="A0A0C3QWY5"/>
<proteinExistence type="predicted"/>
<evidence type="ECO:0000313" key="1">
    <source>
        <dbReference type="EMBL" id="KIO34491.1"/>
    </source>
</evidence>
<accession>A0A0C3QWY5</accession>
<dbReference type="HOGENOM" id="CLU_2428673_0_0_1"/>